<evidence type="ECO:0000259" key="2">
    <source>
        <dbReference type="Pfam" id="PF25372"/>
    </source>
</evidence>
<keyword evidence="1" id="KW-0472">Membrane</keyword>
<dbReference type="PANTHER" id="PTHR13318">
    <property type="entry name" value="PARTNER OF PAIRED, ISOFORM B-RELATED"/>
    <property type="match status" value="1"/>
</dbReference>
<dbReference type="GO" id="GO:0019005">
    <property type="term" value="C:SCF ubiquitin ligase complex"/>
    <property type="evidence" value="ECO:0007669"/>
    <property type="project" value="TreeGrafter"/>
</dbReference>
<dbReference type="InterPro" id="IPR057207">
    <property type="entry name" value="FBXL15_LRR"/>
</dbReference>
<organism evidence="3">
    <name type="scientific">Salvia splendens</name>
    <name type="common">Scarlet sage</name>
    <dbReference type="NCBI Taxonomy" id="180675"/>
    <lineage>
        <taxon>Eukaryota</taxon>
        <taxon>Viridiplantae</taxon>
        <taxon>Streptophyta</taxon>
        <taxon>Embryophyta</taxon>
        <taxon>Tracheophyta</taxon>
        <taxon>Spermatophyta</taxon>
        <taxon>Magnoliopsida</taxon>
        <taxon>eudicotyledons</taxon>
        <taxon>Gunneridae</taxon>
        <taxon>Pentapetalae</taxon>
        <taxon>asterids</taxon>
        <taxon>lamiids</taxon>
        <taxon>Lamiales</taxon>
        <taxon>Lamiaceae</taxon>
        <taxon>Nepetoideae</taxon>
        <taxon>Mentheae</taxon>
        <taxon>Salviinae</taxon>
        <taxon>Salvia</taxon>
        <taxon>Salvia subgen. Calosphace</taxon>
        <taxon>core Calosphace</taxon>
    </lineage>
</organism>
<keyword evidence="1" id="KW-0812">Transmembrane</keyword>
<sequence>MESSGKSFADALKMARERSSPEQLIKWSPSVEKCGAARFVPSLMILTLNALAVFPNEITSLKNVPDNLRLRLINRMCDKSTMNAAVLRLLVERSPTEIRVKDCSWLTQVHFHHTIGNCDTSKLQTESVMIVTLLVWLVIDHCETRFSLMGPLGRLLIHAAVDIGVALLFIPVMFFRLTANAYVIIMVQEISYSDICLQVLQLDLCGQCILDVAFKDILDKHQESFSRLTILSLRGACGLSDDGLRNLVNSAPLLQSINLGQCSLLTSAAVNCIADVLGSQLKELYIDKCNKIDAMQILPAFKKFTCLEVLSVAQMRTVNDQFVNGLVTASACGKVLKDLDFSDCNRLTDNSLKIIATTCDDLSSLDISNLNELTDSGLEYLANGCKSIQKLKLCRNGFSDVAVAAFLENSGESLLELFLNSIVKVGPHTALSLAKCSRKLVSLDVSWCRKISNEGLGLIVDSCSSLKMLKIFGCTQINKEFLEGHSNPVVKIIGSKFTPIMDHLYLLEPEEEEFLRYRFLQY</sequence>
<dbReference type="Proteomes" id="UP000298416">
    <property type="component" value="Unassembled WGS sequence"/>
</dbReference>
<dbReference type="Gene3D" id="3.80.10.10">
    <property type="entry name" value="Ribonuclease Inhibitor"/>
    <property type="match status" value="2"/>
</dbReference>
<protein>
    <recommendedName>
        <fullName evidence="2">F-box/LRR-repeat protein 15-like leucin rich repeat domain-containing protein</fullName>
    </recommendedName>
</protein>
<accession>A0A8X8W774</accession>
<reference evidence="3" key="1">
    <citation type="submission" date="2018-01" db="EMBL/GenBank/DDBJ databases">
        <authorList>
            <person name="Mao J.F."/>
        </authorList>
    </citation>
    <scope>NUCLEOTIDE SEQUENCE</scope>
    <source>
        <strain evidence="3">Huo1</strain>
        <tissue evidence="3">Leaf</tissue>
    </source>
</reference>
<dbReference type="SMART" id="SM00367">
    <property type="entry name" value="LRR_CC"/>
    <property type="match status" value="6"/>
</dbReference>
<keyword evidence="1" id="KW-1133">Transmembrane helix</keyword>
<dbReference type="PANTHER" id="PTHR13318:SF145">
    <property type="entry name" value="RAD7"/>
    <property type="match status" value="1"/>
</dbReference>
<dbReference type="AlphaFoldDB" id="A0A8X8W774"/>
<proteinExistence type="predicted"/>
<feature type="transmembrane region" description="Helical" evidence="1">
    <location>
        <begin position="155"/>
        <end position="175"/>
    </location>
</feature>
<comment type="caution">
    <text evidence="3">The sequence shown here is derived from an EMBL/GenBank/DDBJ whole genome shotgun (WGS) entry which is preliminary data.</text>
</comment>
<reference evidence="3" key="2">
    <citation type="submission" date="2020-08" db="EMBL/GenBank/DDBJ databases">
        <title>Plant Genome Project.</title>
        <authorList>
            <person name="Zhang R.-G."/>
        </authorList>
    </citation>
    <scope>NUCLEOTIDE SEQUENCE</scope>
    <source>
        <strain evidence="3">Huo1</strain>
        <tissue evidence="3">Leaf</tissue>
    </source>
</reference>
<dbReference type="GO" id="GO:0031146">
    <property type="term" value="P:SCF-dependent proteasomal ubiquitin-dependent protein catabolic process"/>
    <property type="evidence" value="ECO:0007669"/>
    <property type="project" value="TreeGrafter"/>
</dbReference>
<evidence type="ECO:0000256" key="1">
    <source>
        <dbReference type="SAM" id="Phobius"/>
    </source>
</evidence>
<dbReference type="SUPFAM" id="SSF52047">
    <property type="entry name" value="RNI-like"/>
    <property type="match status" value="1"/>
</dbReference>
<dbReference type="Pfam" id="PF25372">
    <property type="entry name" value="DUF7885"/>
    <property type="match status" value="1"/>
</dbReference>
<feature type="domain" description="F-box/LRR-repeat protein 15-like leucin rich repeat" evidence="2">
    <location>
        <begin position="346"/>
        <end position="473"/>
    </location>
</feature>
<evidence type="ECO:0000313" key="4">
    <source>
        <dbReference type="Proteomes" id="UP000298416"/>
    </source>
</evidence>
<evidence type="ECO:0000313" key="3">
    <source>
        <dbReference type="EMBL" id="KAG6389330.1"/>
    </source>
</evidence>
<dbReference type="InterPro" id="IPR032675">
    <property type="entry name" value="LRR_dom_sf"/>
</dbReference>
<keyword evidence="4" id="KW-1185">Reference proteome</keyword>
<dbReference type="InterPro" id="IPR006553">
    <property type="entry name" value="Leu-rich_rpt_Cys-con_subtyp"/>
</dbReference>
<gene>
    <name evidence="3" type="ORF">SASPL_150798</name>
</gene>
<dbReference type="EMBL" id="PNBA02000020">
    <property type="protein sequence ID" value="KAG6389330.1"/>
    <property type="molecule type" value="Genomic_DNA"/>
</dbReference>
<name>A0A8X8W774_SALSN</name>